<dbReference type="InterPro" id="IPR003329">
    <property type="entry name" value="Cytidylyl_trans"/>
</dbReference>
<feature type="transmembrane region" description="Helical" evidence="2">
    <location>
        <begin position="13"/>
        <end position="34"/>
    </location>
</feature>
<gene>
    <name evidence="3" type="ORF">F2Q68_00024595</name>
</gene>
<dbReference type="Pfam" id="PF02348">
    <property type="entry name" value="CTP_transf_3"/>
    <property type="match status" value="1"/>
</dbReference>
<dbReference type="InterPro" id="IPR029044">
    <property type="entry name" value="Nucleotide-diphossugar_trans"/>
</dbReference>
<dbReference type="AlphaFoldDB" id="A0A8S9IEQ4"/>
<dbReference type="Proteomes" id="UP000712281">
    <property type="component" value="Unassembled WGS sequence"/>
</dbReference>
<evidence type="ECO:0000313" key="4">
    <source>
        <dbReference type="Proteomes" id="UP000712281"/>
    </source>
</evidence>
<name>A0A8S9IEQ4_BRACR</name>
<feature type="coiled-coil region" evidence="1">
    <location>
        <begin position="141"/>
        <end position="172"/>
    </location>
</feature>
<dbReference type="PANTHER" id="PTHR36354:SF2">
    <property type="entry name" value="IMPORT INNER MEMBRANE TRANSLOCASE SUBUNIT"/>
    <property type="match status" value="1"/>
</dbReference>
<keyword evidence="2" id="KW-1133">Transmembrane helix</keyword>
<protein>
    <submittedName>
        <fullName evidence="3">Uncharacterized protein</fullName>
    </submittedName>
</protein>
<evidence type="ECO:0000256" key="2">
    <source>
        <dbReference type="SAM" id="Phobius"/>
    </source>
</evidence>
<dbReference type="EMBL" id="QGKW02001911">
    <property type="protein sequence ID" value="KAF2567757.1"/>
    <property type="molecule type" value="Genomic_DNA"/>
</dbReference>
<evidence type="ECO:0000313" key="3">
    <source>
        <dbReference type="EMBL" id="KAF2567757.1"/>
    </source>
</evidence>
<comment type="caution">
    <text evidence="3">The sequence shown here is derived from an EMBL/GenBank/DDBJ whole genome shotgun (WGS) entry which is preliminary data.</text>
</comment>
<keyword evidence="1" id="KW-0175">Coiled coil</keyword>
<accession>A0A8S9IEQ4</accession>
<sequence length="174" mass="19473">MALSSSSSTQKTWIVHGILAGTAIAAAIGARAYLGRSRKFRSRVVGIIPARYASSRFEGKPLVQILGKPMIQRTWERSKLASTLDHYDMKLLAVDIPMASGPDQRLYLIGDEEGYKVGGGLISELRDPVVKVMATTKEFDNLDRIEEEEVAERELQEAERKHREEIEKLEKESS</sequence>
<organism evidence="3 4">
    <name type="scientific">Brassica cretica</name>
    <name type="common">Mustard</name>
    <dbReference type="NCBI Taxonomy" id="69181"/>
    <lineage>
        <taxon>Eukaryota</taxon>
        <taxon>Viridiplantae</taxon>
        <taxon>Streptophyta</taxon>
        <taxon>Embryophyta</taxon>
        <taxon>Tracheophyta</taxon>
        <taxon>Spermatophyta</taxon>
        <taxon>Magnoliopsida</taxon>
        <taxon>eudicotyledons</taxon>
        <taxon>Gunneridae</taxon>
        <taxon>Pentapetalae</taxon>
        <taxon>rosids</taxon>
        <taxon>malvids</taxon>
        <taxon>Brassicales</taxon>
        <taxon>Brassicaceae</taxon>
        <taxon>Brassiceae</taxon>
        <taxon>Brassica</taxon>
    </lineage>
</organism>
<reference evidence="3" key="1">
    <citation type="submission" date="2019-12" db="EMBL/GenBank/DDBJ databases">
        <title>Genome sequencing and annotation of Brassica cretica.</title>
        <authorList>
            <person name="Studholme D.J."/>
            <person name="Sarris P.F."/>
        </authorList>
    </citation>
    <scope>NUCLEOTIDE SEQUENCE</scope>
    <source>
        <strain evidence="3">PFS-001/15</strain>
        <tissue evidence="3">Leaf</tissue>
    </source>
</reference>
<dbReference type="PANTHER" id="PTHR36354">
    <property type="entry name" value="IMPORT INNER MEMBRANE TRANSLOCASE SUBUNIT"/>
    <property type="match status" value="1"/>
</dbReference>
<keyword evidence="2" id="KW-0472">Membrane</keyword>
<evidence type="ECO:0000256" key="1">
    <source>
        <dbReference type="SAM" id="Coils"/>
    </source>
</evidence>
<dbReference type="SUPFAM" id="SSF53448">
    <property type="entry name" value="Nucleotide-diphospho-sugar transferases"/>
    <property type="match status" value="1"/>
</dbReference>
<keyword evidence="2" id="KW-0812">Transmembrane</keyword>
<dbReference type="Gene3D" id="3.90.550.10">
    <property type="entry name" value="Spore Coat Polysaccharide Biosynthesis Protein SpsA, Chain A"/>
    <property type="match status" value="1"/>
</dbReference>
<proteinExistence type="predicted"/>